<comment type="caution">
    <text evidence="2">The sequence shown here is derived from an EMBL/GenBank/DDBJ whole genome shotgun (WGS) entry which is preliminary data.</text>
</comment>
<gene>
    <name evidence="2" type="ORF">L596_024111</name>
</gene>
<dbReference type="AlphaFoldDB" id="A0A4U5MFS0"/>
<keyword evidence="3" id="KW-1185">Reference proteome</keyword>
<name>A0A4U5MFS0_STECR</name>
<dbReference type="InterPro" id="IPR000210">
    <property type="entry name" value="BTB/POZ_dom"/>
</dbReference>
<proteinExistence type="predicted"/>
<dbReference type="InterPro" id="IPR011333">
    <property type="entry name" value="SKP1/BTB/POZ_sf"/>
</dbReference>
<organism evidence="2 3">
    <name type="scientific">Steinernema carpocapsae</name>
    <name type="common">Entomopathogenic nematode</name>
    <dbReference type="NCBI Taxonomy" id="34508"/>
    <lineage>
        <taxon>Eukaryota</taxon>
        <taxon>Metazoa</taxon>
        <taxon>Ecdysozoa</taxon>
        <taxon>Nematoda</taxon>
        <taxon>Chromadorea</taxon>
        <taxon>Rhabditida</taxon>
        <taxon>Tylenchina</taxon>
        <taxon>Panagrolaimomorpha</taxon>
        <taxon>Strongyloidoidea</taxon>
        <taxon>Steinernematidae</taxon>
        <taxon>Steinernema</taxon>
    </lineage>
</organism>
<dbReference type="EMBL" id="AZBU02000008">
    <property type="protein sequence ID" value="TKR68069.1"/>
    <property type="molecule type" value="Genomic_DNA"/>
</dbReference>
<sequence>MDFMSRSVVSLTVTSDKPSFEASVRVNNFICTLSGQVGDWKKFAPSIRGTRLKCELVDPQEHLLWDCELKGTIGIGSYDEADRIHERMWSGSFNSFNRNLNPPQLKPLCVTDQEQPEEYVFTKPRPLEGRRAYLETKVDIIIDLLSYKIVDLTLRSNELITGPHDAAPFDICGVKVWLSKDVLSVHSPLFATTFEEGPGEDGFYTLHDPLCLTDFYTFKHFLATMHNYSNVVNLKSYIYLLDVATTFDCYYVSKQCEDFVRMHPWIDDSTKLYVAGKYGLLQLASEVIERLPGVNLYSFLLQRDAKVLSPKACGPVLDMVMQQINSMSVVYYDTEDESEM</sequence>
<dbReference type="Pfam" id="PF00651">
    <property type="entry name" value="BTB"/>
    <property type="match status" value="1"/>
</dbReference>
<evidence type="ECO:0000313" key="2">
    <source>
        <dbReference type="EMBL" id="TKR68069.1"/>
    </source>
</evidence>
<evidence type="ECO:0000259" key="1">
    <source>
        <dbReference type="Pfam" id="PF00651"/>
    </source>
</evidence>
<dbReference type="Gene3D" id="3.30.710.10">
    <property type="entry name" value="Potassium Channel Kv1.1, Chain A"/>
    <property type="match status" value="1"/>
</dbReference>
<accession>A0A4U5MFS0</accession>
<feature type="domain" description="BTB" evidence="1">
    <location>
        <begin position="174"/>
        <end position="260"/>
    </location>
</feature>
<reference evidence="2 3" key="1">
    <citation type="journal article" date="2015" name="Genome Biol.">
        <title>Comparative genomics of Steinernema reveals deeply conserved gene regulatory networks.</title>
        <authorList>
            <person name="Dillman A.R."/>
            <person name="Macchietto M."/>
            <person name="Porter C.F."/>
            <person name="Rogers A."/>
            <person name="Williams B."/>
            <person name="Antoshechkin I."/>
            <person name="Lee M.M."/>
            <person name="Goodwin Z."/>
            <person name="Lu X."/>
            <person name="Lewis E.E."/>
            <person name="Goodrich-Blair H."/>
            <person name="Stock S.P."/>
            <person name="Adams B.J."/>
            <person name="Sternberg P.W."/>
            <person name="Mortazavi A."/>
        </authorList>
    </citation>
    <scope>NUCLEOTIDE SEQUENCE [LARGE SCALE GENOMIC DNA]</scope>
    <source>
        <strain evidence="2 3">ALL</strain>
    </source>
</reference>
<reference evidence="2 3" key="2">
    <citation type="journal article" date="2019" name="G3 (Bethesda)">
        <title>Hybrid Assembly of the Genome of the Entomopathogenic Nematode Steinernema carpocapsae Identifies the X-Chromosome.</title>
        <authorList>
            <person name="Serra L."/>
            <person name="Macchietto M."/>
            <person name="Macias-Munoz A."/>
            <person name="McGill C.J."/>
            <person name="Rodriguez I.M."/>
            <person name="Rodriguez B."/>
            <person name="Murad R."/>
            <person name="Mortazavi A."/>
        </authorList>
    </citation>
    <scope>NUCLEOTIDE SEQUENCE [LARGE SCALE GENOMIC DNA]</scope>
    <source>
        <strain evidence="2 3">ALL</strain>
    </source>
</reference>
<dbReference type="SUPFAM" id="SSF54695">
    <property type="entry name" value="POZ domain"/>
    <property type="match status" value="1"/>
</dbReference>
<protein>
    <recommendedName>
        <fullName evidence="1">BTB domain-containing protein</fullName>
    </recommendedName>
</protein>
<dbReference type="Proteomes" id="UP000298663">
    <property type="component" value="Unassembled WGS sequence"/>
</dbReference>
<evidence type="ECO:0000313" key="3">
    <source>
        <dbReference type="Proteomes" id="UP000298663"/>
    </source>
</evidence>